<dbReference type="SUPFAM" id="SSF52540">
    <property type="entry name" value="P-loop containing nucleoside triphosphate hydrolases"/>
    <property type="match status" value="1"/>
</dbReference>
<dbReference type="InterPro" id="IPR016032">
    <property type="entry name" value="Sig_transdc_resp-reg_C-effctor"/>
</dbReference>
<keyword evidence="2" id="KW-0067">ATP-binding</keyword>
<dbReference type="InterPro" id="IPR041664">
    <property type="entry name" value="AAA_16"/>
</dbReference>
<evidence type="ECO:0000313" key="5">
    <source>
        <dbReference type="Proteomes" id="UP000568380"/>
    </source>
</evidence>
<protein>
    <submittedName>
        <fullName evidence="4">DNA-binding CsgD family transcriptional regulator</fullName>
    </submittedName>
</protein>
<dbReference type="InterPro" id="IPR036388">
    <property type="entry name" value="WH-like_DNA-bd_sf"/>
</dbReference>
<dbReference type="PANTHER" id="PTHR16305:SF35">
    <property type="entry name" value="TRANSCRIPTIONAL ACTIVATOR DOMAIN"/>
    <property type="match status" value="1"/>
</dbReference>
<dbReference type="SUPFAM" id="SSF48452">
    <property type="entry name" value="TPR-like"/>
    <property type="match status" value="1"/>
</dbReference>
<dbReference type="Gene3D" id="1.25.40.10">
    <property type="entry name" value="Tetratricopeptide repeat domain"/>
    <property type="match status" value="1"/>
</dbReference>
<keyword evidence="5" id="KW-1185">Reference proteome</keyword>
<dbReference type="SUPFAM" id="SSF46894">
    <property type="entry name" value="C-terminal effector domain of the bipartite response regulators"/>
    <property type="match status" value="1"/>
</dbReference>
<dbReference type="GO" id="GO:0003677">
    <property type="term" value="F:DNA binding"/>
    <property type="evidence" value="ECO:0007669"/>
    <property type="project" value="UniProtKB-KW"/>
</dbReference>
<dbReference type="Pfam" id="PF00196">
    <property type="entry name" value="GerE"/>
    <property type="match status" value="1"/>
</dbReference>
<name>A0A7W7ZZV9_9ACTN</name>
<dbReference type="GO" id="GO:0004016">
    <property type="term" value="F:adenylate cyclase activity"/>
    <property type="evidence" value="ECO:0007669"/>
    <property type="project" value="TreeGrafter"/>
</dbReference>
<dbReference type="PRINTS" id="PR00038">
    <property type="entry name" value="HTHLUXR"/>
</dbReference>
<dbReference type="InterPro" id="IPR027417">
    <property type="entry name" value="P-loop_NTPase"/>
</dbReference>
<reference evidence="4 5" key="1">
    <citation type="submission" date="2020-08" db="EMBL/GenBank/DDBJ databases">
        <title>Genomic Encyclopedia of Type Strains, Phase IV (KMG-IV): sequencing the most valuable type-strain genomes for metagenomic binning, comparative biology and taxonomic classification.</title>
        <authorList>
            <person name="Goeker M."/>
        </authorList>
    </citation>
    <scope>NUCLEOTIDE SEQUENCE [LARGE SCALE GENOMIC DNA]</scope>
    <source>
        <strain evidence="4 5">DSM 45385</strain>
    </source>
</reference>
<dbReference type="GO" id="GO:0005524">
    <property type="term" value="F:ATP binding"/>
    <property type="evidence" value="ECO:0007669"/>
    <property type="project" value="UniProtKB-KW"/>
</dbReference>
<feature type="domain" description="HTH luxR-type" evidence="3">
    <location>
        <begin position="789"/>
        <end position="854"/>
    </location>
</feature>
<dbReference type="CDD" id="cd06170">
    <property type="entry name" value="LuxR_C_like"/>
    <property type="match status" value="1"/>
</dbReference>
<organism evidence="4 5">
    <name type="scientific">Nonomuraea endophytica</name>
    <dbReference type="NCBI Taxonomy" id="714136"/>
    <lineage>
        <taxon>Bacteria</taxon>
        <taxon>Bacillati</taxon>
        <taxon>Actinomycetota</taxon>
        <taxon>Actinomycetes</taxon>
        <taxon>Streptosporangiales</taxon>
        <taxon>Streptosporangiaceae</taxon>
        <taxon>Nonomuraea</taxon>
    </lineage>
</organism>
<evidence type="ECO:0000259" key="3">
    <source>
        <dbReference type="PROSITE" id="PS50043"/>
    </source>
</evidence>
<dbReference type="Proteomes" id="UP000568380">
    <property type="component" value="Unassembled WGS sequence"/>
</dbReference>
<dbReference type="RefSeq" id="WP_184959050.1">
    <property type="nucleotide sequence ID" value="NZ_JACHIN010000001.1"/>
</dbReference>
<dbReference type="EMBL" id="JACHIN010000001">
    <property type="protein sequence ID" value="MBB5075918.1"/>
    <property type="molecule type" value="Genomic_DNA"/>
</dbReference>
<dbReference type="AlphaFoldDB" id="A0A7W7ZZV9"/>
<evidence type="ECO:0000256" key="2">
    <source>
        <dbReference type="ARBA" id="ARBA00022840"/>
    </source>
</evidence>
<dbReference type="SMART" id="SM00421">
    <property type="entry name" value="HTH_LUXR"/>
    <property type="match status" value="1"/>
</dbReference>
<gene>
    <name evidence="4" type="ORF">HNR40_001364</name>
</gene>
<dbReference type="InterPro" id="IPR011990">
    <property type="entry name" value="TPR-like_helical_dom_sf"/>
</dbReference>
<dbReference type="GO" id="GO:0006355">
    <property type="term" value="P:regulation of DNA-templated transcription"/>
    <property type="evidence" value="ECO:0007669"/>
    <property type="project" value="InterPro"/>
</dbReference>
<evidence type="ECO:0000313" key="4">
    <source>
        <dbReference type="EMBL" id="MBB5075918.1"/>
    </source>
</evidence>
<sequence length="854" mass="90966">MSNRWPFIGRQGPLAAVHRALRSCTGAMIAGEAGVGKSRLAAEAAASLTDYCVVRALGTETAAMIPFGAFAHVLGGPPDGGENLLGWAARHLRTRAGRAPLLVTVDDAHRLDAASAALLHYLATRGEASLLVTVRTGEPVPEPVAALWKEELVTRIELAPLTRDEVGQALSAALRGDVAAETVRHLARVSEGNMLYLRELVHAGRDLGCLSEQGGQWRWRGGLSMTTRLRELVSDRIGHLDPDEREVLELVAFGEPLGTDLLVTMASAGAVERVEDRGLIVADGPGMRLGHPLYGEVVRGRCRTLRARRRLRTLAESLEASGMRGRDDMLRAAVWRLDSGSPADPRMLLVAAHLAWGRQDPHLAARLGRAAVEAGAGIEAVALLGQVLTILGDTGGAQEVLRRQGGPGATDAERAQHALALGVNMLWSGDTHEAGRVFEGAADTLSDPAWRQELLVHRGVVDFFTGHLDAAERTLIRARDLTPGTPPSGHLAALESWVNAHSGRSARCVTVVERAMADADAWRDRAPHALPVMLDARCAAHLFAGELADAARVAVQGTELAAPDLSVGGFGAYRAQVCRLRGDVAAAVRWCREDVVRLRARSPYLGRCLAELAHSAALLGDLETAGKALTEAEELAGCWDYTLQPVLLAKAWLAAADGDLDGAVRTALSMAADCPYLGYRMLALHDVVRMGAADLVTTQLDELAGRVEGPFAQICARHAHAAARDDPPGLRAVAAEFESLGMVLYAAEATAQEAAAYRRMGRGTAAKGAQTRAWALARRCPGVTTPALVELATPDLTPRQREIVQLAAAGLTNRQIADRLTLSMRTAANHLQAVYDKLGVNDRTEVARLLGTSF</sequence>
<dbReference type="PROSITE" id="PS50043">
    <property type="entry name" value="HTH_LUXR_2"/>
    <property type="match status" value="1"/>
</dbReference>
<dbReference type="Gene3D" id="1.10.10.10">
    <property type="entry name" value="Winged helix-like DNA-binding domain superfamily/Winged helix DNA-binding domain"/>
    <property type="match status" value="1"/>
</dbReference>
<dbReference type="Pfam" id="PF13191">
    <property type="entry name" value="AAA_16"/>
    <property type="match status" value="1"/>
</dbReference>
<keyword evidence="4" id="KW-0238">DNA-binding</keyword>
<dbReference type="PANTHER" id="PTHR16305">
    <property type="entry name" value="TESTICULAR SOLUBLE ADENYLYL CYCLASE"/>
    <property type="match status" value="1"/>
</dbReference>
<proteinExistence type="predicted"/>
<dbReference type="GO" id="GO:0005737">
    <property type="term" value="C:cytoplasm"/>
    <property type="evidence" value="ECO:0007669"/>
    <property type="project" value="TreeGrafter"/>
</dbReference>
<evidence type="ECO:0000256" key="1">
    <source>
        <dbReference type="ARBA" id="ARBA00022741"/>
    </source>
</evidence>
<keyword evidence="1" id="KW-0547">Nucleotide-binding</keyword>
<dbReference type="InterPro" id="IPR000792">
    <property type="entry name" value="Tscrpt_reg_LuxR_C"/>
</dbReference>
<comment type="caution">
    <text evidence="4">The sequence shown here is derived from an EMBL/GenBank/DDBJ whole genome shotgun (WGS) entry which is preliminary data.</text>
</comment>
<accession>A0A7W7ZZV9</accession>